<name>A0ABD6AGD3_9EURY</name>
<protein>
    <submittedName>
        <fullName evidence="1">Uncharacterized protein</fullName>
    </submittedName>
</protein>
<dbReference type="Proteomes" id="UP001596547">
    <property type="component" value="Unassembled WGS sequence"/>
</dbReference>
<evidence type="ECO:0000313" key="2">
    <source>
        <dbReference type="Proteomes" id="UP001596547"/>
    </source>
</evidence>
<dbReference type="RefSeq" id="WP_276306852.1">
    <property type="nucleotide sequence ID" value="NZ_CP119995.1"/>
</dbReference>
<sequence>MARDHEPVTDAEIEAVRDAMREQRDEIRDYLKGEGVDVRAWERGRAPSRADRESADSD</sequence>
<dbReference type="AlphaFoldDB" id="A0ABD6AGD3"/>
<dbReference type="GeneID" id="79318114"/>
<evidence type="ECO:0000313" key="1">
    <source>
        <dbReference type="EMBL" id="MFC7319250.1"/>
    </source>
</evidence>
<reference evidence="1 2" key="1">
    <citation type="journal article" date="2019" name="Int. J. Syst. Evol. Microbiol.">
        <title>The Global Catalogue of Microorganisms (GCM) 10K type strain sequencing project: providing services to taxonomists for standard genome sequencing and annotation.</title>
        <authorList>
            <consortium name="The Broad Institute Genomics Platform"/>
            <consortium name="The Broad Institute Genome Sequencing Center for Infectious Disease"/>
            <person name="Wu L."/>
            <person name="Ma J."/>
        </authorList>
    </citation>
    <scope>NUCLEOTIDE SEQUENCE [LARGE SCALE GENOMIC DNA]</scope>
    <source>
        <strain evidence="1 2">PSR21</strain>
    </source>
</reference>
<accession>A0ABD6AGD3</accession>
<comment type="caution">
    <text evidence="1">The sequence shown here is derived from an EMBL/GenBank/DDBJ whole genome shotgun (WGS) entry which is preliminary data.</text>
</comment>
<dbReference type="EMBL" id="JBHTBF010000006">
    <property type="protein sequence ID" value="MFC7319250.1"/>
    <property type="molecule type" value="Genomic_DNA"/>
</dbReference>
<gene>
    <name evidence="1" type="ORF">ACFQPE_20995</name>
</gene>
<organism evidence="1 2">
    <name type="scientific">Halomarina halobia</name>
    <dbReference type="NCBI Taxonomy" id="3033386"/>
    <lineage>
        <taxon>Archaea</taxon>
        <taxon>Methanobacteriati</taxon>
        <taxon>Methanobacteriota</taxon>
        <taxon>Stenosarchaea group</taxon>
        <taxon>Halobacteria</taxon>
        <taxon>Halobacteriales</taxon>
        <taxon>Natronomonadaceae</taxon>
        <taxon>Halomarina</taxon>
    </lineage>
</organism>
<keyword evidence="2" id="KW-1185">Reference proteome</keyword>
<proteinExistence type="predicted"/>